<evidence type="ECO:0000313" key="2">
    <source>
        <dbReference type="Proteomes" id="UP001054945"/>
    </source>
</evidence>
<evidence type="ECO:0008006" key="3">
    <source>
        <dbReference type="Google" id="ProtNLM"/>
    </source>
</evidence>
<gene>
    <name evidence="1" type="ORF">CEXT_616761</name>
</gene>
<dbReference type="Proteomes" id="UP001054945">
    <property type="component" value="Unassembled WGS sequence"/>
</dbReference>
<dbReference type="EMBL" id="BPLR01019927">
    <property type="protein sequence ID" value="GIX73195.1"/>
    <property type="molecule type" value="Genomic_DNA"/>
</dbReference>
<name>A0AAV4MLJ4_CAEEX</name>
<sequence length="191" mass="21963">MEIPREQSTERNFQQSNSIAYYGVVLYLRKAFSFTATVTQSDRFKFAFLHLSECCVLQQYNAAIPCRHRRSLSSPITLYETLGTFCSVLRQDDRQCLTKNLMKAFSFTATVTQSDRFKFGILHRSECCVLLQYNAAIPCRHRRSLSSPIAVYETLFSLNFCSVLKTRRSTVSDKTIDAILNTGTVKFENFK</sequence>
<reference evidence="1 2" key="1">
    <citation type="submission" date="2021-06" db="EMBL/GenBank/DDBJ databases">
        <title>Caerostris extrusa draft genome.</title>
        <authorList>
            <person name="Kono N."/>
            <person name="Arakawa K."/>
        </authorList>
    </citation>
    <scope>NUCLEOTIDE SEQUENCE [LARGE SCALE GENOMIC DNA]</scope>
</reference>
<proteinExistence type="predicted"/>
<accession>A0AAV4MLJ4</accession>
<organism evidence="1 2">
    <name type="scientific">Caerostris extrusa</name>
    <name type="common">Bark spider</name>
    <name type="synonym">Caerostris bankana</name>
    <dbReference type="NCBI Taxonomy" id="172846"/>
    <lineage>
        <taxon>Eukaryota</taxon>
        <taxon>Metazoa</taxon>
        <taxon>Ecdysozoa</taxon>
        <taxon>Arthropoda</taxon>
        <taxon>Chelicerata</taxon>
        <taxon>Arachnida</taxon>
        <taxon>Araneae</taxon>
        <taxon>Araneomorphae</taxon>
        <taxon>Entelegynae</taxon>
        <taxon>Araneoidea</taxon>
        <taxon>Araneidae</taxon>
        <taxon>Caerostris</taxon>
    </lineage>
</organism>
<comment type="caution">
    <text evidence="1">The sequence shown here is derived from an EMBL/GenBank/DDBJ whole genome shotgun (WGS) entry which is preliminary data.</text>
</comment>
<keyword evidence="2" id="KW-1185">Reference proteome</keyword>
<dbReference type="AlphaFoldDB" id="A0AAV4MLJ4"/>
<protein>
    <recommendedName>
        <fullName evidence="3">SWIM-type domain-containing protein</fullName>
    </recommendedName>
</protein>
<evidence type="ECO:0000313" key="1">
    <source>
        <dbReference type="EMBL" id="GIX73195.1"/>
    </source>
</evidence>